<evidence type="ECO:0000313" key="4">
    <source>
        <dbReference type="Proteomes" id="UP000070544"/>
    </source>
</evidence>
<evidence type="ECO:0000256" key="1">
    <source>
        <dbReference type="SAM" id="MobiDB-lite"/>
    </source>
</evidence>
<evidence type="ECO:0000259" key="2">
    <source>
        <dbReference type="PROSITE" id="PS50191"/>
    </source>
</evidence>
<dbReference type="Pfam" id="PF00650">
    <property type="entry name" value="CRAL_TRIO"/>
    <property type="match status" value="1"/>
</dbReference>
<dbReference type="AlphaFoldDB" id="A0A139AHU4"/>
<evidence type="ECO:0000313" key="3">
    <source>
        <dbReference type="EMBL" id="KXS16005.1"/>
    </source>
</evidence>
<dbReference type="EMBL" id="KQ965758">
    <property type="protein sequence ID" value="KXS16005.1"/>
    <property type="molecule type" value="Genomic_DNA"/>
</dbReference>
<dbReference type="InterPro" id="IPR051064">
    <property type="entry name" value="SEC14/CRAL-TRIO_domain"/>
</dbReference>
<dbReference type="PROSITE" id="PS50191">
    <property type="entry name" value="CRAL_TRIO"/>
    <property type="match status" value="1"/>
</dbReference>
<feature type="domain" description="CRAL-TRIO" evidence="2">
    <location>
        <begin position="148"/>
        <end position="310"/>
    </location>
</feature>
<feature type="region of interest" description="Disordered" evidence="1">
    <location>
        <begin position="1"/>
        <end position="21"/>
    </location>
</feature>
<dbReference type="PANTHER" id="PTHR23324:SF83">
    <property type="entry name" value="SEC14-LIKE PROTEIN 2"/>
    <property type="match status" value="1"/>
</dbReference>
<dbReference type="OrthoDB" id="2127056at2759"/>
<dbReference type="InterPro" id="IPR036865">
    <property type="entry name" value="CRAL-TRIO_dom_sf"/>
</dbReference>
<organism evidence="3 4">
    <name type="scientific">Gonapodya prolifera (strain JEL478)</name>
    <name type="common">Monoblepharis prolifera</name>
    <dbReference type="NCBI Taxonomy" id="1344416"/>
    <lineage>
        <taxon>Eukaryota</taxon>
        <taxon>Fungi</taxon>
        <taxon>Fungi incertae sedis</taxon>
        <taxon>Chytridiomycota</taxon>
        <taxon>Chytridiomycota incertae sedis</taxon>
        <taxon>Monoblepharidomycetes</taxon>
        <taxon>Monoblepharidales</taxon>
        <taxon>Gonapodyaceae</taxon>
        <taxon>Gonapodya</taxon>
    </lineage>
</organism>
<sequence length="392" mass="42788">MYQYRKGFTSDAESHGHGSPSIRSQRLGAFSIQMSPNPPPGGSWSGSFRLVSEELAKHRDRVDALRAACLDVIPGGEKDPFYDDIFLLRFCISNESLTVAENNLRETIKWRTANAETLNRVGKGGPPPHNDVVGPFCLAVGLHKSLLDGSPFQIIRSGITNAAGLMEVATPEQVGDWILFQREEAFVICDALTRKTGVITKLVSVNDFSHINFSASMDRRFFKGLGLSSKASEIYYPQLVGMGVMINLPSWMSAVMSLGKNFMSAKTLSKLRFCPATTLNQSIAQCPVASKILSEESVPSFLGGLCGTVQLPHAPGIIGCLNGVPNTRSHPFLAPAATTDRRTTALRIHAREHKEVFVGRAPPTSPRALEYSVNISDNHTSFTIEKLDRKSL</sequence>
<protein>
    <submittedName>
        <fullName evidence="3">CRAL/TRIO domain-containing protein</fullName>
    </submittedName>
</protein>
<gene>
    <name evidence="3" type="ORF">M427DRAFT_307362</name>
</gene>
<dbReference type="InterPro" id="IPR001251">
    <property type="entry name" value="CRAL-TRIO_dom"/>
</dbReference>
<dbReference type="SUPFAM" id="SSF52087">
    <property type="entry name" value="CRAL/TRIO domain"/>
    <property type="match status" value="1"/>
</dbReference>
<reference evidence="3 4" key="1">
    <citation type="journal article" date="2015" name="Genome Biol. Evol.">
        <title>Phylogenomic analyses indicate that early fungi evolved digesting cell walls of algal ancestors of land plants.</title>
        <authorList>
            <person name="Chang Y."/>
            <person name="Wang S."/>
            <person name="Sekimoto S."/>
            <person name="Aerts A.L."/>
            <person name="Choi C."/>
            <person name="Clum A."/>
            <person name="LaButti K.M."/>
            <person name="Lindquist E.A."/>
            <person name="Yee Ngan C."/>
            <person name="Ohm R.A."/>
            <person name="Salamov A.A."/>
            <person name="Grigoriev I.V."/>
            <person name="Spatafora J.W."/>
            <person name="Berbee M.L."/>
        </authorList>
    </citation>
    <scope>NUCLEOTIDE SEQUENCE [LARGE SCALE GENOMIC DNA]</scope>
    <source>
        <strain evidence="3 4">JEL478</strain>
    </source>
</reference>
<dbReference type="Gene3D" id="3.40.525.10">
    <property type="entry name" value="CRAL-TRIO lipid binding domain"/>
    <property type="match status" value="1"/>
</dbReference>
<dbReference type="STRING" id="1344416.A0A139AHU4"/>
<proteinExistence type="predicted"/>
<accession>A0A139AHU4</accession>
<dbReference type="CDD" id="cd00170">
    <property type="entry name" value="SEC14"/>
    <property type="match status" value="1"/>
</dbReference>
<keyword evidence="4" id="KW-1185">Reference proteome</keyword>
<dbReference type="PANTHER" id="PTHR23324">
    <property type="entry name" value="SEC14 RELATED PROTEIN"/>
    <property type="match status" value="1"/>
</dbReference>
<name>A0A139AHU4_GONPJ</name>
<dbReference type="Proteomes" id="UP000070544">
    <property type="component" value="Unassembled WGS sequence"/>
</dbReference>
<dbReference type="GO" id="GO:0005737">
    <property type="term" value="C:cytoplasm"/>
    <property type="evidence" value="ECO:0007669"/>
    <property type="project" value="TreeGrafter"/>
</dbReference>